<feature type="binding site" evidence="15">
    <location>
        <position position="134"/>
    </location>
    <ligand>
        <name>Mg(2+)</name>
        <dbReference type="ChEBI" id="CHEBI:18420"/>
    </ligand>
</feature>
<dbReference type="GO" id="GO:0005975">
    <property type="term" value="P:carbohydrate metabolic process"/>
    <property type="evidence" value="ECO:0007669"/>
    <property type="project" value="InterPro"/>
</dbReference>
<dbReference type="PANTHER" id="PTHR42891">
    <property type="entry name" value="D-GLYCERO-BETA-D-MANNO-HEPTOSE-1,7-BISPHOSPHATE 7-PHOSPHATASE"/>
    <property type="match status" value="1"/>
</dbReference>
<keyword evidence="5 15" id="KW-0862">Zinc</keyword>
<dbReference type="RefSeq" id="WP_115309531.1">
    <property type="nucleotide sequence ID" value="NZ_UHIO01000001.1"/>
</dbReference>
<comment type="similarity">
    <text evidence="10 11">Belongs to the gmhB family.</text>
</comment>
<keyword evidence="17" id="KW-1185">Reference proteome</keyword>
<feature type="binding site" evidence="13">
    <location>
        <begin position="107"/>
        <end position="108"/>
    </location>
    <ligand>
        <name>substrate</name>
    </ligand>
</feature>
<keyword evidence="6 11" id="KW-0119">Carbohydrate metabolism</keyword>
<dbReference type="Pfam" id="PF13242">
    <property type="entry name" value="Hydrolase_like"/>
    <property type="match status" value="1"/>
</dbReference>
<evidence type="ECO:0000256" key="11">
    <source>
        <dbReference type="PIRNR" id="PIRNR004682"/>
    </source>
</evidence>
<dbReference type="PIRSF" id="PIRSF004682">
    <property type="entry name" value="GmhB"/>
    <property type="match status" value="1"/>
</dbReference>
<evidence type="ECO:0000256" key="3">
    <source>
        <dbReference type="ARBA" id="ARBA00022723"/>
    </source>
</evidence>
<feature type="active site" description="Nucleophile" evidence="12">
    <location>
        <position position="8"/>
    </location>
</feature>
<evidence type="ECO:0000256" key="14">
    <source>
        <dbReference type="PIRSR" id="PIRSR004682-3"/>
    </source>
</evidence>
<dbReference type="InterPro" id="IPR006549">
    <property type="entry name" value="HAD-SF_hydro_IIIA"/>
</dbReference>
<dbReference type="InterPro" id="IPR023214">
    <property type="entry name" value="HAD_sf"/>
</dbReference>
<dbReference type="NCBIfam" id="TIGR01662">
    <property type="entry name" value="HAD-SF-IIIA"/>
    <property type="match status" value="1"/>
</dbReference>
<evidence type="ECO:0000256" key="8">
    <source>
        <dbReference type="ARBA" id="ARBA00058363"/>
    </source>
</evidence>
<sequence length="179" mass="20035">MRKVLFLDRDGVINVDVNYLYRVEDLQFVPGAPEALVAAVNAGYDLIVVTNQSGIARGYYTEKDMHTLHEEINRRLTAQGAPILHFYYCPHHVQGTVPEFTKECECRKPKSGLLRQAMSDYEIDQSLSFMVGDKSSDITAAEGAGLAGYLFDGTNLETFLLPILQKYETKAKGTSHERV</sequence>
<dbReference type="SUPFAM" id="SSF56784">
    <property type="entry name" value="HAD-like"/>
    <property type="match status" value="1"/>
</dbReference>
<name>A0A380NI80_9FIRM</name>
<feature type="binding site" evidence="13">
    <location>
        <begin position="16"/>
        <end position="19"/>
    </location>
    <ligand>
        <name>substrate</name>
    </ligand>
</feature>
<proteinExistence type="inferred from homology"/>
<evidence type="ECO:0000313" key="16">
    <source>
        <dbReference type="EMBL" id="SUP40321.1"/>
    </source>
</evidence>
<feature type="binding site" evidence="15">
    <location>
        <position position="104"/>
    </location>
    <ligand>
        <name>Zn(2+)</name>
        <dbReference type="ChEBI" id="CHEBI:29105"/>
    </ligand>
</feature>
<dbReference type="GO" id="GO:0016791">
    <property type="term" value="F:phosphatase activity"/>
    <property type="evidence" value="ECO:0007669"/>
    <property type="project" value="InterPro"/>
</dbReference>
<comment type="function">
    <text evidence="8">Converts the D-glycero-alpha-D-manno-heptose 1,7-bisphosphate intermediate into D-glycero-alpha-D-manno-heptose 1-phosphate by removing the phosphate group at the C-7 position.</text>
</comment>
<keyword evidence="3 15" id="KW-0479">Metal-binding</keyword>
<feature type="active site" description="Proton donor" evidence="12">
    <location>
        <position position="10"/>
    </location>
</feature>
<dbReference type="FunFam" id="3.40.50.1000:FF:000037">
    <property type="entry name" value="D,D-heptose 1,7-bisphosphate phosphatase"/>
    <property type="match status" value="1"/>
</dbReference>
<evidence type="ECO:0000256" key="15">
    <source>
        <dbReference type="PIRSR" id="PIRSR004682-4"/>
    </source>
</evidence>
<evidence type="ECO:0000256" key="10">
    <source>
        <dbReference type="ARBA" id="ARBA00061616"/>
    </source>
</evidence>
<dbReference type="NCBIfam" id="TIGR00213">
    <property type="entry name" value="GmhB_yaeD"/>
    <property type="match status" value="1"/>
</dbReference>
<comment type="pathway">
    <text evidence="9">Nucleotide-sugar biosynthesis; GDP-D-glycero-alpha-D-manno-heptose biosynthesis; GDP-D-glycero-alpha-D-manno-heptose from D-glycero-alpha-D-manno-heptose 7-phosphate: step 2/3.</text>
</comment>
<comment type="cofactor">
    <cofactor evidence="15">
        <name>Zn(2+)</name>
        <dbReference type="ChEBI" id="CHEBI:29105"/>
    </cofactor>
</comment>
<evidence type="ECO:0000256" key="6">
    <source>
        <dbReference type="ARBA" id="ARBA00023277"/>
    </source>
</evidence>
<dbReference type="InterPro" id="IPR004446">
    <property type="entry name" value="Heptose_bisP_phosphatase"/>
</dbReference>
<feature type="binding site" evidence="15">
    <location>
        <position position="8"/>
    </location>
    <ligand>
        <name>Mg(2+)</name>
        <dbReference type="ChEBI" id="CHEBI:18420"/>
    </ligand>
</feature>
<dbReference type="CDD" id="cd07503">
    <property type="entry name" value="HAD_HisB-N"/>
    <property type="match status" value="1"/>
</dbReference>
<dbReference type="GO" id="GO:0005737">
    <property type="term" value="C:cytoplasm"/>
    <property type="evidence" value="ECO:0007669"/>
    <property type="project" value="UniProtKB-SubCell"/>
</dbReference>
<feature type="binding site" evidence="13">
    <location>
        <begin position="8"/>
        <end position="10"/>
    </location>
    <ligand>
        <name>substrate</name>
    </ligand>
</feature>
<comment type="catalytic activity">
    <reaction evidence="7">
        <text>D-glycero-alpha-D-manno-heptose 1,7-bisphosphate + H2O = D-glycero-alpha-D-manno-heptose 1-phosphate + phosphate</text>
        <dbReference type="Rhea" id="RHEA:28522"/>
        <dbReference type="ChEBI" id="CHEBI:15377"/>
        <dbReference type="ChEBI" id="CHEBI:43474"/>
        <dbReference type="ChEBI" id="CHEBI:60207"/>
        <dbReference type="ChEBI" id="CHEBI:61574"/>
        <dbReference type="EC" id="3.1.3.83"/>
    </reaction>
</comment>
<evidence type="ECO:0000256" key="9">
    <source>
        <dbReference type="ARBA" id="ARBA00060656"/>
    </source>
</evidence>
<dbReference type="OrthoDB" id="9801899at2"/>
<evidence type="ECO:0000256" key="2">
    <source>
        <dbReference type="ARBA" id="ARBA00022490"/>
    </source>
</evidence>
<dbReference type="InterPro" id="IPR036412">
    <property type="entry name" value="HAD-like_sf"/>
</dbReference>
<comment type="subcellular location">
    <subcellularLocation>
        <location evidence="1 11">Cytoplasm</location>
    </subcellularLocation>
</comment>
<feature type="binding site" evidence="13">
    <location>
        <position position="134"/>
    </location>
    <ligand>
        <name>substrate</name>
    </ligand>
</feature>
<evidence type="ECO:0000313" key="17">
    <source>
        <dbReference type="Proteomes" id="UP000255367"/>
    </source>
</evidence>
<keyword evidence="15" id="KW-0460">Magnesium</keyword>
<feature type="site" description="Stabilizes the phosphoryl group" evidence="14">
    <location>
        <position position="50"/>
    </location>
</feature>
<dbReference type="EMBL" id="UHIO01000001">
    <property type="protein sequence ID" value="SUP40321.1"/>
    <property type="molecule type" value="Genomic_DNA"/>
</dbReference>
<comment type="cofactor">
    <cofactor evidence="15">
        <name>Mg(2+)</name>
        <dbReference type="ChEBI" id="CHEBI:18420"/>
    </cofactor>
</comment>
<evidence type="ECO:0000256" key="7">
    <source>
        <dbReference type="ARBA" id="ARBA00051130"/>
    </source>
</evidence>
<evidence type="ECO:0000256" key="13">
    <source>
        <dbReference type="PIRSR" id="PIRSR004682-2"/>
    </source>
</evidence>
<keyword evidence="2 11" id="KW-0963">Cytoplasm</keyword>
<reference evidence="16 17" key="1">
    <citation type="submission" date="2018-06" db="EMBL/GenBank/DDBJ databases">
        <authorList>
            <consortium name="Pathogen Informatics"/>
            <person name="Doyle S."/>
        </authorList>
    </citation>
    <scope>NUCLEOTIDE SEQUENCE [LARGE SCALE GENOMIC DNA]</scope>
    <source>
        <strain evidence="16 17">NCTC12020</strain>
    </source>
</reference>
<feature type="binding site" evidence="15">
    <location>
        <position position="106"/>
    </location>
    <ligand>
        <name>Zn(2+)</name>
        <dbReference type="ChEBI" id="CHEBI:29105"/>
    </ligand>
</feature>
<evidence type="ECO:0000256" key="4">
    <source>
        <dbReference type="ARBA" id="ARBA00022801"/>
    </source>
</evidence>
<protein>
    <recommendedName>
        <fullName evidence="11">D,D-heptose 1,7-bisphosphate phosphatase</fullName>
        <ecNumber evidence="11">3.1.3.-</ecNumber>
    </recommendedName>
</protein>
<feature type="binding site" evidence="15">
    <location>
        <position position="91"/>
    </location>
    <ligand>
        <name>Zn(2+)</name>
        <dbReference type="ChEBI" id="CHEBI:29105"/>
    </ligand>
</feature>
<dbReference type="EC" id="3.1.3.-" evidence="11"/>
<organism evidence="16 17">
    <name type="scientific">Veillonella criceti</name>
    <dbReference type="NCBI Taxonomy" id="103891"/>
    <lineage>
        <taxon>Bacteria</taxon>
        <taxon>Bacillati</taxon>
        <taxon>Bacillota</taxon>
        <taxon>Negativicutes</taxon>
        <taxon>Veillonellales</taxon>
        <taxon>Veillonellaceae</taxon>
        <taxon>Veillonella</taxon>
    </lineage>
</organism>
<dbReference type="Proteomes" id="UP000255367">
    <property type="component" value="Unassembled WGS sequence"/>
</dbReference>
<dbReference type="Gene3D" id="3.40.50.1000">
    <property type="entry name" value="HAD superfamily/HAD-like"/>
    <property type="match status" value="1"/>
</dbReference>
<accession>A0A380NI80</accession>
<feature type="binding site" evidence="15">
    <location>
        <position position="10"/>
    </location>
    <ligand>
        <name>Mg(2+)</name>
        <dbReference type="ChEBI" id="CHEBI:18420"/>
    </ligand>
</feature>
<evidence type="ECO:0000256" key="5">
    <source>
        <dbReference type="ARBA" id="ARBA00022833"/>
    </source>
</evidence>
<dbReference type="InterPro" id="IPR006543">
    <property type="entry name" value="Histidinol-phos"/>
</dbReference>
<dbReference type="AlphaFoldDB" id="A0A380NI80"/>
<dbReference type="PANTHER" id="PTHR42891:SF1">
    <property type="entry name" value="D-GLYCERO-BETA-D-MANNO-HEPTOSE-1,7-BISPHOSPHATE 7-PHOSPHATASE"/>
    <property type="match status" value="1"/>
</dbReference>
<feature type="binding site" evidence="15">
    <location>
        <position position="133"/>
    </location>
    <ligand>
        <name>Mg(2+)</name>
        <dbReference type="ChEBI" id="CHEBI:18420"/>
    </ligand>
</feature>
<gene>
    <name evidence="16" type="primary">gmhB</name>
    <name evidence="16" type="ORF">NCTC12020_00268</name>
</gene>
<dbReference type="NCBIfam" id="TIGR01656">
    <property type="entry name" value="Histidinol-ppas"/>
    <property type="match status" value="1"/>
</dbReference>
<dbReference type="GO" id="GO:0046872">
    <property type="term" value="F:metal ion binding"/>
    <property type="evidence" value="ECO:0007669"/>
    <property type="project" value="UniProtKB-KW"/>
</dbReference>
<feature type="binding site" evidence="13">
    <location>
        <begin position="50"/>
        <end position="53"/>
    </location>
    <ligand>
        <name>substrate</name>
    </ligand>
</feature>
<evidence type="ECO:0000256" key="12">
    <source>
        <dbReference type="PIRSR" id="PIRSR004682-1"/>
    </source>
</evidence>
<feature type="binding site" evidence="15">
    <location>
        <position position="89"/>
    </location>
    <ligand>
        <name>Zn(2+)</name>
        <dbReference type="ChEBI" id="CHEBI:29105"/>
    </ligand>
</feature>
<keyword evidence="4 11" id="KW-0378">Hydrolase</keyword>
<evidence type="ECO:0000256" key="1">
    <source>
        <dbReference type="ARBA" id="ARBA00004496"/>
    </source>
</evidence>
<feature type="site" description="Contributes to substrate recognition" evidence="14">
    <location>
        <position position="107"/>
    </location>
</feature>
<feature type="site" description="Stabilizes the phosphoryl group" evidence="14">
    <location>
        <position position="108"/>
    </location>
</feature>